<accession>A0A369P4X3</accession>
<sequence>MAAEKPTPPFDTFVFDVDGTLLDTLDDLVVLTNDALAEFNLLPRTREEINSYVGNGVKALMYQAVPEGTPQDVADACLARWKENYGTYPNDLTKPYPGIPALLAELRRRGCKLGVLSNKFDGGVQFIMNKCLPDAVDVQHGEGGPQNFPRKPDPTGLLATIEELGSTPARTVYIGDSPGDIHVARNAGCYAVGVDWGYHDPADFAAEGWEPDLLVSDPEQILALAPEA</sequence>
<dbReference type="AlphaFoldDB" id="A0A369P4X3"/>
<keyword evidence="1" id="KW-0378">Hydrolase</keyword>
<dbReference type="InterPro" id="IPR041492">
    <property type="entry name" value="HAD_2"/>
</dbReference>
<dbReference type="GO" id="GO:0006281">
    <property type="term" value="P:DNA repair"/>
    <property type="evidence" value="ECO:0007669"/>
    <property type="project" value="TreeGrafter"/>
</dbReference>
<dbReference type="InterPro" id="IPR023214">
    <property type="entry name" value="HAD_sf"/>
</dbReference>
<dbReference type="Gene3D" id="3.40.50.1000">
    <property type="entry name" value="HAD superfamily/HAD-like"/>
    <property type="match status" value="1"/>
</dbReference>
<name>A0A369P4X3_9ACTN</name>
<dbReference type="GO" id="GO:0008967">
    <property type="term" value="F:phosphoglycolate phosphatase activity"/>
    <property type="evidence" value="ECO:0007669"/>
    <property type="project" value="TreeGrafter"/>
</dbReference>
<reference evidence="1 2" key="1">
    <citation type="journal article" date="2018" name="Elife">
        <title>Discovery and characterization of a prevalent human gut bacterial enzyme sufficient for the inactivation of a family of plant toxins.</title>
        <authorList>
            <person name="Koppel N."/>
            <person name="Bisanz J.E."/>
            <person name="Pandelia M.E."/>
            <person name="Turnbaugh P.J."/>
            <person name="Balskus E.P."/>
        </authorList>
    </citation>
    <scope>NUCLEOTIDE SEQUENCE [LARGE SCALE GENOMIC DNA]</scope>
    <source>
        <strain evidence="1 2">OB21 GAM 11</strain>
    </source>
</reference>
<comment type="caution">
    <text evidence="1">The sequence shown here is derived from an EMBL/GenBank/DDBJ whole genome shotgun (WGS) entry which is preliminary data.</text>
</comment>
<dbReference type="PANTHER" id="PTHR43434">
    <property type="entry name" value="PHOSPHOGLYCOLATE PHOSPHATASE"/>
    <property type="match status" value="1"/>
</dbReference>
<dbReference type="NCBIfam" id="TIGR01549">
    <property type="entry name" value="HAD-SF-IA-v1"/>
    <property type="match status" value="1"/>
</dbReference>
<dbReference type="Gene3D" id="1.10.150.240">
    <property type="entry name" value="Putative phosphatase, domain 2"/>
    <property type="match status" value="1"/>
</dbReference>
<dbReference type="SUPFAM" id="SSF56784">
    <property type="entry name" value="HAD-like"/>
    <property type="match status" value="1"/>
</dbReference>
<dbReference type="InterPro" id="IPR050155">
    <property type="entry name" value="HAD-like_hydrolase_sf"/>
</dbReference>
<gene>
    <name evidence="1" type="ORF">C1850_01100</name>
</gene>
<dbReference type="Pfam" id="PF13419">
    <property type="entry name" value="HAD_2"/>
    <property type="match status" value="1"/>
</dbReference>
<dbReference type="InterPro" id="IPR006439">
    <property type="entry name" value="HAD-SF_hydro_IA"/>
</dbReference>
<organism evidence="1 2">
    <name type="scientific">Adlercreutzia equolifaciens subsp. celatus</name>
    <dbReference type="NCBI Taxonomy" id="394340"/>
    <lineage>
        <taxon>Bacteria</taxon>
        <taxon>Bacillati</taxon>
        <taxon>Actinomycetota</taxon>
        <taxon>Coriobacteriia</taxon>
        <taxon>Eggerthellales</taxon>
        <taxon>Eggerthellaceae</taxon>
        <taxon>Adlercreutzia</taxon>
    </lineage>
</organism>
<dbReference type="SFLD" id="SFLDS00003">
    <property type="entry name" value="Haloacid_Dehalogenase"/>
    <property type="match status" value="1"/>
</dbReference>
<dbReference type="RefSeq" id="WP_114548272.1">
    <property type="nucleotide sequence ID" value="NZ_PPUT01000001.1"/>
</dbReference>
<dbReference type="SFLD" id="SFLDG01129">
    <property type="entry name" value="C1.5:_HAD__Beta-PGM__Phosphata"/>
    <property type="match status" value="1"/>
</dbReference>
<dbReference type="InterPro" id="IPR036412">
    <property type="entry name" value="HAD-like_sf"/>
</dbReference>
<protein>
    <submittedName>
        <fullName evidence="1">HAD family hydrolase</fullName>
    </submittedName>
</protein>
<proteinExistence type="predicted"/>
<dbReference type="Proteomes" id="UP000253805">
    <property type="component" value="Unassembled WGS sequence"/>
</dbReference>
<dbReference type="PANTHER" id="PTHR43434:SF1">
    <property type="entry name" value="PHOSPHOGLYCOLATE PHOSPHATASE"/>
    <property type="match status" value="1"/>
</dbReference>
<evidence type="ECO:0000313" key="1">
    <source>
        <dbReference type="EMBL" id="RDC47072.1"/>
    </source>
</evidence>
<dbReference type="EMBL" id="PPUT01000001">
    <property type="protein sequence ID" value="RDC47072.1"/>
    <property type="molecule type" value="Genomic_DNA"/>
</dbReference>
<evidence type="ECO:0000313" key="2">
    <source>
        <dbReference type="Proteomes" id="UP000253805"/>
    </source>
</evidence>
<dbReference type="GO" id="GO:0005829">
    <property type="term" value="C:cytosol"/>
    <property type="evidence" value="ECO:0007669"/>
    <property type="project" value="TreeGrafter"/>
</dbReference>
<dbReference type="InterPro" id="IPR023198">
    <property type="entry name" value="PGP-like_dom2"/>
</dbReference>